<reference evidence="1 2" key="1">
    <citation type="submission" date="2007-11" db="EMBL/GenBank/DDBJ databases">
        <title>Draft genome sequence of Bacteroides stercoris(ATCC 43183).</title>
        <authorList>
            <person name="Sudarsanam P."/>
            <person name="Ley R."/>
            <person name="Guruge J."/>
            <person name="Turnbaugh P.J."/>
            <person name="Mahowald M."/>
            <person name="Liep D."/>
            <person name="Gordon J."/>
        </authorList>
    </citation>
    <scope>NUCLEOTIDE SEQUENCE [LARGE SCALE GENOMIC DNA]</scope>
    <source>
        <strain evidence="1 2">ATCC 43183</strain>
    </source>
</reference>
<evidence type="ECO:0000313" key="1">
    <source>
        <dbReference type="EMBL" id="EDS17002.1"/>
    </source>
</evidence>
<name>B0NKR2_BACSE</name>
<sequence length="45" mass="5248">MLAISLQKEQISSVKLQYLHKRSFQPVKVSLPSNNIVYHYHVPII</sequence>
<gene>
    <name evidence="1" type="ORF">BACSTE_00031</name>
</gene>
<protein>
    <submittedName>
        <fullName evidence="1">Uncharacterized protein</fullName>
    </submittedName>
</protein>
<accession>B0NKR2</accession>
<comment type="caution">
    <text evidence="1">The sequence shown here is derived from an EMBL/GenBank/DDBJ whole genome shotgun (WGS) entry which is preliminary data.</text>
</comment>
<reference evidence="1 2" key="2">
    <citation type="submission" date="2007-11" db="EMBL/GenBank/DDBJ databases">
        <authorList>
            <person name="Fulton L."/>
            <person name="Clifton S."/>
            <person name="Fulton B."/>
            <person name="Xu J."/>
            <person name="Minx P."/>
            <person name="Pepin K.H."/>
            <person name="Johnson M."/>
            <person name="Thiruvilangam P."/>
            <person name="Bhonagiri V."/>
            <person name="Nash W.E."/>
            <person name="Mardis E.R."/>
            <person name="Wilson R.K."/>
        </authorList>
    </citation>
    <scope>NUCLEOTIDE SEQUENCE [LARGE SCALE GENOMIC DNA]</scope>
    <source>
        <strain evidence="1 2">ATCC 43183</strain>
    </source>
</reference>
<proteinExistence type="predicted"/>
<dbReference type="EMBL" id="ABFZ02000009">
    <property type="protein sequence ID" value="EDS17002.1"/>
    <property type="molecule type" value="Genomic_DNA"/>
</dbReference>
<organism evidence="1 2">
    <name type="scientific">Bacteroides stercoris ATCC 43183</name>
    <dbReference type="NCBI Taxonomy" id="449673"/>
    <lineage>
        <taxon>Bacteria</taxon>
        <taxon>Pseudomonadati</taxon>
        <taxon>Bacteroidota</taxon>
        <taxon>Bacteroidia</taxon>
        <taxon>Bacteroidales</taxon>
        <taxon>Bacteroidaceae</taxon>
        <taxon>Bacteroides</taxon>
    </lineage>
</organism>
<dbReference type="Proteomes" id="UP000004713">
    <property type="component" value="Unassembled WGS sequence"/>
</dbReference>
<dbReference type="HOGENOM" id="CLU_3196352_0_0_10"/>
<evidence type="ECO:0000313" key="2">
    <source>
        <dbReference type="Proteomes" id="UP000004713"/>
    </source>
</evidence>
<dbReference type="AlphaFoldDB" id="B0NKR2"/>